<dbReference type="HOGENOM" id="CLU_1848698_0_0_1"/>
<evidence type="ECO:0000256" key="1">
    <source>
        <dbReference type="SAM" id="SignalP"/>
    </source>
</evidence>
<evidence type="ECO:0000313" key="3">
    <source>
        <dbReference type="Proteomes" id="UP000026915"/>
    </source>
</evidence>
<keyword evidence="3" id="KW-1185">Reference proteome</keyword>
<keyword evidence="1" id="KW-0732">Signal</keyword>
<reference evidence="2 3" key="1">
    <citation type="journal article" date="2013" name="Genome Biol.">
        <title>The genome sequence of the most widely cultivated cacao type and its use to identify candidate genes regulating pod color.</title>
        <authorList>
            <person name="Motamayor J.C."/>
            <person name="Mockaitis K."/>
            <person name="Schmutz J."/>
            <person name="Haiminen N."/>
            <person name="Iii D.L."/>
            <person name="Cornejo O."/>
            <person name="Findley S.D."/>
            <person name="Zheng P."/>
            <person name="Utro F."/>
            <person name="Royaert S."/>
            <person name="Saski C."/>
            <person name="Jenkins J."/>
            <person name="Podicheti R."/>
            <person name="Zhao M."/>
            <person name="Scheffler B.E."/>
            <person name="Stack J.C."/>
            <person name="Feltus F.A."/>
            <person name="Mustiga G.M."/>
            <person name="Amores F."/>
            <person name="Phillips W."/>
            <person name="Marelli J.P."/>
            <person name="May G.D."/>
            <person name="Shapiro H."/>
            <person name="Ma J."/>
            <person name="Bustamante C.D."/>
            <person name="Schnell R.J."/>
            <person name="Main D."/>
            <person name="Gilbert D."/>
            <person name="Parida L."/>
            <person name="Kuhn D.N."/>
        </authorList>
    </citation>
    <scope>NUCLEOTIDE SEQUENCE [LARGE SCALE GENOMIC DNA]</scope>
    <source>
        <strain evidence="3">cv. Matina 1-6</strain>
    </source>
</reference>
<accession>A0A061G6I0</accession>
<dbReference type="Proteomes" id="UP000026915">
    <property type="component" value="Chromosome 3"/>
</dbReference>
<dbReference type="InParanoid" id="A0A061G6I0"/>
<dbReference type="EMBL" id="CM001881">
    <property type="protein sequence ID" value="EOY25023.1"/>
    <property type="molecule type" value="Genomic_DNA"/>
</dbReference>
<dbReference type="AlphaFoldDB" id="A0A061G6I0"/>
<feature type="chain" id="PRO_5001598624" evidence="1">
    <location>
        <begin position="22"/>
        <end position="139"/>
    </location>
</feature>
<gene>
    <name evidence="2" type="ORF">TCM_016465</name>
</gene>
<proteinExistence type="predicted"/>
<protein>
    <submittedName>
        <fullName evidence="2">Uncharacterized protein</fullName>
    </submittedName>
</protein>
<sequence>MAAFKLLFFFSCLFFLQPSTSHQRWLVADRFPFSGKFKVEILDYMWQYIWISDPSDCIAERGLQGFDLSGTPLELLYLQSFTILNYSSGLPSNAERGTAMLVAAAGNSICFCIIGRIIKRVTAIIVRIPTLKSLTHQQP</sequence>
<dbReference type="Gramene" id="EOY25023">
    <property type="protein sequence ID" value="EOY25023"/>
    <property type="gene ID" value="TCM_016465"/>
</dbReference>
<organism evidence="2 3">
    <name type="scientific">Theobroma cacao</name>
    <name type="common">Cacao</name>
    <name type="synonym">Cocoa</name>
    <dbReference type="NCBI Taxonomy" id="3641"/>
    <lineage>
        <taxon>Eukaryota</taxon>
        <taxon>Viridiplantae</taxon>
        <taxon>Streptophyta</taxon>
        <taxon>Embryophyta</taxon>
        <taxon>Tracheophyta</taxon>
        <taxon>Spermatophyta</taxon>
        <taxon>Magnoliopsida</taxon>
        <taxon>eudicotyledons</taxon>
        <taxon>Gunneridae</taxon>
        <taxon>Pentapetalae</taxon>
        <taxon>rosids</taxon>
        <taxon>malvids</taxon>
        <taxon>Malvales</taxon>
        <taxon>Malvaceae</taxon>
        <taxon>Byttnerioideae</taxon>
        <taxon>Theobroma</taxon>
    </lineage>
</organism>
<feature type="signal peptide" evidence="1">
    <location>
        <begin position="1"/>
        <end position="21"/>
    </location>
</feature>
<name>A0A061G6I0_THECC</name>
<evidence type="ECO:0000313" key="2">
    <source>
        <dbReference type="EMBL" id="EOY25023.1"/>
    </source>
</evidence>